<feature type="transmembrane region" description="Helical" evidence="6">
    <location>
        <begin position="131"/>
        <end position="149"/>
    </location>
</feature>
<feature type="transmembrane region" description="Helical" evidence="6">
    <location>
        <begin position="51"/>
        <end position="71"/>
    </location>
</feature>
<feature type="transmembrane region" description="Helical" evidence="6">
    <location>
        <begin position="106"/>
        <end position="125"/>
    </location>
</feature>
<protein>
    <recommendedName>
        <fullName evidence="7">Sulfatase N-terminal domain-containing protein</fullName>
    </recommendedName>
</protein>
<evidence type="ECO:0000259" key="7">
    <source>
        <dbReference type="Pfam" id="PF00884"/>
    </source>
</evidence>
<comment type="subcellular location">
    <subcellularLocation>
        <location evidence="1">Cell membrane</location>
        <topology evidence="1">Multi-pass membrane protein</topology>
    </subcellularLocation>
</comment>
<dbReference type="EMBL" id="DNAN01000366">
    <property type="protein sequence ID" value="HAW76127.1"/>
    <property type="molecule type" value="Genomic_DNA"/>
</dbReference>
<sequence length="601" mass="68644">MSLLSLSDIFGMSVTFILYIVMASSLLSLTKKVRARRGALSSVLNFKDIQILMLSSIAVSFALAAVPWLAVKALICISFFLYGVLIWLDALLFVQYRIEINRQSMAWFFTGSKGLAKGIPHLFLLLKQVPWIVFIPLMWAATQGVVLYLQSLPSTSFSSETAFSVSLFAGLMMVAMILLYVWQLMNRPNHQFFTAPSLLLNIVLDDTFAGNEDLVLDPRHQPFVEPKMHNGFTSEITGVCEGANIILITIESLGNYLENEVSEGIQSKLRERFREHTWIGKKHFCLCPNTTVSTNQIYTGAYSNNPYNKLDSLYPGAEPKHLKTLKQRGYTTMFLDSADIELYDYYKLLDRIGFDHVWGTNDMHGNERKADYRLWNMVDAVADAADGGPFFLHIINDQSHMPYETVDNKRFNRHKGKDAKSQYMNAVEEVDYIIDEFLNRLADKVDMSNTLLVFTGDHGESFGEYGYSFHSNSIIYPQMHVPFFLTHPRLTSKEIEHSCHFDLFPTFFDLLGISTDYPHLGTTLADDSRAFAYLFHSATLKGNTPANFGFLFNDELFWVDRLFNQIKRVQDGKCSSITLDEEREYICSLLQRMLKQRAIMQ</sequence>
<evidence type="ECO:0000256" key="5">
    <source>
        <dbReference type="ARBA" id="ARBA00023136"/>
    </source>
</evidence>
<dbReference type="PANTHER" id="PTHR47371">
    <property type="entry name" value="LIPOTEICHOIC ACID SYNTHASE"/>
    <property type="match status" value="1"/>
</dbReference>
<feature type="transmembrane region" description="Helical" evidence="6">
    <location>
        <begin position="77"/>
        <end position="94"/>
    </location>
</feature>
<evidence type="ECO:0000256" key="2">
    <source>
        <dbReference type="ARBA" id="ARBA00022475"/>
    </source>
</evidence>
<dbReference type="PANTHER" id="PTHR47371:SF3">
    <property type="entry name" value="PHOSPHOGLYCEROL TRANSFERASE I"/>
    <property type="match status" value="1"/>
</dbReference>
<evidence type="ECO:0000313" key="9">
    <source>
        <dbReference type="Proteomes" id="UP000263517"/>
    </source>
</evidence>
<evidence type="ECO:0000256" key="3">
    <source>
        <dbReference type="ARBA" id="ARBA00022692"/>
    </source>
</evidence>
<organism evidence="8 9">
    <name type="scientific">Alteromonas australica</name>
    <dbReference type="NCBI Taxonomy" id="589873"/>
    <lineage>
        <taxon>Bacteria</taxon>
        <taxon>Pseudomonadati</taxon>
        <taxon>Pseudomonadota</taxon>
        <taxon>Gammaproteobacteria</taxon>
        <taxon>Alteromonadales</taxon>
        <taxon>Alteromonadaceae</taxon>
        <taxon>Alteromonas/Salinimonas group</taxon>
        <taxon>Alteromonas</taxon>
    </lineage>
</organism>
<evidence type="ECO:0000256" key="1">
    <source>
        <dbReference type="ARBA" id="ARBA00004651"/>
    </source>
</evidence>
<dbReference type="Pfam" id="PF00884">
    <property type="entry name" value="Sulfatase"/>
    <property type="match status" value="1"/>
</dbReference>
<dbReference type="SUPFAM" id="SSF53649">
    <property type="entry name" value="Alkaline phosphatase-like"/>
    <property type="match status" value="1"/>
</dbReference>
<dbReference type="InterPro" id="IPR000917">
    <property type="entry name" value="Sulfatase_N"/>
</dbReference>
<evidence type="ECO:0000256" key="6">
    <source>
        <dbReference type="SAM" id="Phobius"/>
    </source>
</evidence>
<keyword evidence="5 6" id="KW-0472">Membrane</keyword>
<dbReference type="Gene3D" id="3.40.720.10">
    <property type="entry name" value="Alkaline Phosphatase, subunit A"/>
    <property type="match status" value="1"/>
</dbReference>
<comment type="caution">
    <text evidence="8">The sequence shown here is derived from an EMBL/GenBank/DDBJ whole genome shotgun (WGS) entry which is preliminary data.</text>
</comment>
<dbReference type="Proteomes" id="UP000263517">
    <property type="component" value="Unassembled WGS sequence"/>
</dbReference>
<feature type="transmembrane region" description="Helical" evidence="6">
    <location>
        <begin position="12"/>
        <end position="30"/>
    </location>
</feature>
<keyword evidence="4 6" id="KW-1133">Transmembrane helix</keyword>
<feature type="domain" description="Sulfatase N-terminal" evidence="7">
    <location>
        <begin position="244"/>
        <end position="513"/>
    </location>
</feature>
<dbReference type="InterPro" id="IPR050448">
    <property type="entry name" value="OpgB/LTA_synthase_biosynth"/>
</dbReference>
<reference evidence="8 9" key="1">
    <citation type="journal article" date="2018" name="Nat. Biotechnol.">
        <title>A standardized bacterial taxonomy based on genome phylogeny substantially revises the tree of life.</title>
        <authorList>
            <person name="Parks D.H."/>
            <person name="Chuvochina M."/>
            <person name="Waite D.W."/>
            <person name="Rinke C."/>
            <person name="Skarshewski A."/>
            <person name="Chaumeil P.A."/>
            <person name="Hugenholtz P."/>
        </authorList>
    </citation>
    <scope>NUCLEOTIDE SEQUENCE [LARGE SCALE GENOMIC DNA]</scope>
    <source>
        <strain evidence="8">UBA11978</strain>
    </source>
</reference>
<evidence type="ECO:0000313" key="8">
    <source>
        <dbReference type="EMBL" id="HAW76127.1"/>
    </source>
</evidence>
<keyword evidence="3 6" id="KW-0812">Transmembrane</keyword>
<feature type="transmembrane region" description="Helical" evidence="6">
    <location>
        <begin position="161"/>
        <end position="182"/>
    </location>
</feature>
<dbReference type="AlphaFoldDB" id="A0A350P4B0"/>
<proteinExistence type="predicted"/>
<dbReference type="RefSeq" id="WP_272965043.1">
    <property type="nucleotide sequence ID" value="NZ_CALBIY010000025.1"/>
</dbReference>
<name>A0A350P4B0_9ALTE</name>
<gene>
    <name evidence="8" type="ORF">DCW74_10385</name>
</gene>
<accession>A0A350P4B0</accession>
<dbReference type="InterPro" id="IPR017850">
    <property type="entry name" value="Alkaline_phosphatase_core_sf"/>
</dbReference>
<keyword evidence="2" id="KW-1003">Cell membrane</keyword>
<evidence type="ECO:0000256" key="4">
    <source>
        <dbReference type="ARBA" id="ARBA00022989"/>
    </source>
</evidence>
<dbReference type="GO" id="GO:0005886">
    <property type="term" value="C:plasma membrane"/>
    <property type="evidence" value="ECO:0007669"/>
    <property type="project" value="UniProtKB-SubCell"/>
</dbReference>